<sequence>MPSDSPGSRPEMDVLRMFADFRLPAMPDLEALTQAQRRNLEALSAANRVALEGAQAVARRHMEILQQAMSETTEAMRSLAAAGESPQARAAKQAELLKAAYERAVANLKEIADLIQKSNAEALAVLNRRFAEAMDEVKAMMNKPG</sequence>
<dbReference type="InterPro" id="IPR018968">
    <property type="entry name" value="Phasin"/>
</dbReference>
<dbReference type="Proteomes" id="UP000597507">
    <property type="component" value="Unassembled WGS sequence"/>
</dbReference>
<evidence type="ECO:0000259" key="2">
    <source>
        <dbReference type="Pfam" id="PF09361"/>
    </source>
</evidence>
<name>A0A8J3ECB0_9PROT</name>
<evidence type="ECO:0000313" key="3">
    <source>
        <dbReference type="EMBL" id="GGG31349.1"/>
    </source>
</evidence>
<feature type="domain" description="Phasin" evidence="2">
    <location>
        <begin position="30"/>
        <end position="129"/>
    </location>
</feature>
<dbReference type="RefSeq" id="WP_188899807.1">
    <property type="nucleotide sequence ID" value="NZ_BMKS01000005.1"/>
</dbReference>
<keyword evidence="1" id="KW-0175">Coiled coil</keyword>
<accession>A0A8J3ECB0</accession>
<gene>
    <name evidence="3" type="ORF">GCM10010964_19100</name>
</gene>
<dbReference type="NCBIfam" id="TIGR01841">
    <property type="entry name" value="phasin"/>
    <property type="match status" value="1"/>
</dbReference>
<protein>
    <recommendedName>
        <fullName evidence="2">Phasin domain-containing protein</fullName>
    </recommendedName>
</protein>
<evidence type="ECO:0000256" key="1">
    <source>
        <dbReference type="SAM" id="Coils"/>
    </source>
</evidence>
<dbReference type="EMBL" id="BMKS01000005">
    <property type="protein sequence ID" value="GGG31349.1"/>
    <property type="molecule type" value="Genomic_DNA"/>
</dbReference>
<evidence type="ECO:0000313" key="4">
    <source>
        <dbReference type="Proteomes" id="UP000597507"/>
    </source>
</evidence>
<feature type="coiled-coil region" evidence="1">
    <location>
        <begin position="91"/>
        <end position="143"/>
    </location>
</feature>
<reference evidence="3 4" key="1">
    <citation type="journal article" date="2014" name="Int. J. Syst. Evol. Microbiol.">
        <title>Complete genome sequence of Corynebacterium casei LMG S-19264T (=DSM 44701T), isolated from a smear-ripened cheese.</title>
        <authorList>
            <consortium name="US DOE Joint Genome Institute (JGI-PGF)"/>
            <person name="Walter F."/>
            <person name="Albersmeier A."/>
            <person name="Kalinowski J."/>
            <person name="Ruckert C."/>
        </authorList>
    </citation>
    <scope>NUCLEOTIDE SEQUENCE [LARGE SCALE GENOMIC DNA]</scope>
    <source>
        <strain evidence="3 4">CGMCC 1.16330</strain>
    </source>
</reference>
<dbReference type="Pfam" id="PF09361">
    <property type="entry name" value="Phasin_2"/>
    <property type="match status" value="1"/>
</dbReference>
<keyword evidence="4" id="KW-1185">Reference proteome</keyword>
<comment type="caution">
    <text evidence="3">The sequence shown here is derived from an EMBL/GenBank/DDBJ whole genome shotgun (WGS) entry which is preliminary data.</text>
</comment>
<organism evidence="3 4">
    <name type="scientific">Caldovatus sediminis</name>
    <dbReference type="NCBI Taxonomy" id="2041189"/>
    <lineage>
        <taxon>Bacteria</taxon>
        <taxon>Pseudomonadati</taxon>
        <taxon>Pseudomonadota</taxon>
        <taxon>Alphaproteobacteria</taxon>
        <taxon>Acetobacterales</taxon>
        <taxon>Roseomonadaceae</taxon>
        <taxon>Caldovatus</taxon>
    </lineage>
</organism>
<proteinExistence type="predicted"/>
<dbReference type="InterPro" id="IPR010127">
    <property type="entry name" value="Phasin_subfam-1"/>
</dbReference>
<dbReference type="AlphaFoldDB" id="A0A8J3ECB0"/>